<comment type="caution">
    <text evidence="1">The sequence shown here is derived from an EMBL/GenBank/DDBJ whole genome shotgun (WGS) entry which is preliminary data.</text>
</comment>
<proteinExistence type="predicted"/>
<sequence>MQLQDIYYAQKTYAAFPQVFPSRLQHFEYESISFKCEGFEELPGWGVMRKIPNEKSTCGTNWGLLQGPSCIIRDVYVEDSGEYWCETGDEQKRNIINITCY</sequence>
<organism evidence="1 2">
    <name type="scientific">Scortum barcoo</name>
    <name type="common">barcoo grunter</name>
    <dbReference type="NCBI Taxonomy" id="214431"/>
    <lineage>
        <taxon>Eukaryota</taxon>
        <taxon>Metazoa</taxon>
        <taxon>Chordata</taxon>
        <taxon>Craniata</taxon>
        <taxon>Vertebrata</taxon>
        <taxon>Euteleostomi</taxon>
        <taxon>Actinopterygii</taxon>
        <taxon>Neopterygii</taxon>
        <taxon>Teleostei</taxon>
        <taxon>Neoteleostei</taxon>
        <taxon>Acanthomorphata</taxon>
        <taxon>Eupercaria</taxon>
        <taxon>Centrarchiformes</taxon>
        <taxon>Terapontoidei</taxon>
        <taxon>Terapontidae</taxon>
        <taxon>Scortum</taxon>
    </lineage>
</organism>
<accession>A0ACB8X9K6</accession>
<dbReference type="Proteomes" id="UP000831701">
    <property type="component" value="Chromosome 2"/>
</dbReference>
<keyword evidence="2" id="KW-1185">Reference proteome</keyword>
<protein>
    <submittedName>
        <fullName evidence="1">Uncharacterized protein</fullName>
    </submittedName>
</protein>
<gene>
    <name evidence="1" type="ORF">L3Q82_016487</name>
</gene>
<dbReference type="EMBL" id="CM041532">
    <property type="protein sequence ID" value="KAI3376727.1"/>
    <property type="molecule type" value="Genomic_DNA"/>
</dbReference>
<reference evidence="1" key="1">
    <citation type="submission" date="2022-04" db="EMBL/GenBank/DDBJ databases">
        <title>Jade perch genome.</title>
        <authorList>
            <person name="Chao B."/>
        </authorList>
    </citation>
    <scope>NUCLEOTIDE SEQUENCE</scope>
    <source>
        <strain evidence="1">CB-2022</strain>
    </source>
</reference>
<evidence type="ECO:0000313" key="2">
    <source>
        <dbReference type="Proteomes" id="UP000831701"/>
    </source>
</evidence>
<evidence type="ECO:0000313" key="1">
    <source>
        <dbReference type="EMBL" id="KAI3376727.1"/>
    </source>
</evidence>
<name>A0ACB8X9K6_9TELE</name>